<feature type="compositionally biased region" description="Low complexity" evidence="1">
    <location>
        <begin position="234"/>
        <end position="243"/>
    </location>
</feature>
<dbReference type="EMBL" id="HBET01007775">
    <property type="protein sequence ID" value="CAD8560899.1"/>
    <property type="molecule type" value="Transcribed_RNA"/>
</dbReference>
<evidence type="ECO:0000259" key="2">
    <source>
        <dbReference type="Pfam" id="PF15024"/>
    </source>
</evidence>
<reference evidence="3" key="1">
    <citation type="submission" date="2021-01" db="EMBL/GenBank/DDBJ databases">
        <authorList>
            <person name="Corre E."/>
            <person name="Pelletier E."/>
            <person name="Niang G."/>
            <person name="Scheremetjew M."/>
            <person name="Finn R."/>
            <person name="Kale V."/>
            <person name="Holt S."/>
            <person name="Cochrane G."/>
            <person name="Meng A."/>
            <person name="Brown T."/>
            <person name="Cohen L."/>
        </authorList>
    </citation>
    <scope>NUCLEOTIDE SEQUENCE</scope>
    <source>
        <strain evidence="3">E4-10</strain>
    </source>
</reference>
<dbReference type="AlphaFoldDB" id="A0A7S0PB83"/>
<dbReference type="InterPro" id="IPR026116">
    <property type="entry name" value="GT18_cat"/>
</dbReference>
<feature type="domain" description="Glycosyltransferase family 18 catalytic" evidence="2">
    <location>
        <begin position="535"/>
        <end position="615"/>
    </location>
</feature>
<feature type="compositionally biased region" description="Polar residues" evidence="1">
    <location>
        <begin position="90"/>
        <end position="101"/>
    </location>
</feature>
<dbReference type="GO" id="GO:0030144">
    <property type="term" value="F:alpha-1,6-mannosylglycoprotein 6-beta-N-acetylglucosaminyltransferase activity"/>
    <property type="evidence" value="ECO:0007669"/>
    <property type="project" value="InterPro"/>
</dbReference>
<feature type="compositionally biased region" description="Basic and acidic residues" evidence="1">
    <location>
        <begin position="111"/>
        <end position="122"/>
    </location>
</feature>
<dbReference type="Pfam" id="PF15024">
    <property type="entry name" value="Glyco_transf_18"/>
    <property type="match status" value="1"/>
</dbReference>
<proteinExistence type="predicted"/>
<accession>A0A7S0PB83</accession>
<sequence>MSARRPAKHAGARPSRPALAFATGALVGAAIAAVALRSLGSVPQVCQAPESLPTRAGGAWQAAHCPPPSAEACAALAQVPEVSGAEGTGAPTSPVQGTPSALQPDRAAGLAHREKAEPKAEPEAVPTAEPGLASGDLESMPGCAPTGGRECPVPRSALLFTMDTLPSYVSAARRGGPSGEILVREGLQTALCELGWRVHTASSDSEAWGITGRCLAPGEGSPSSTTGQGGWAGRGAASGTARGRLGGPSADPVPCPSVVIVDEFTAVDGSPGVRAALRRHARAGRVFVMSFFGRALPPQLLADVGAANVLTTYATPASGTGQDMGFSALGFALDRTGGTEAEEEEAAGEAERLSSALGRCRLSGRVAGEWGGKAAARYAALAVAEHRAARDAHGMGQMPLRPDPVPALLKQQEEAGVRCAAYGLLWGKEDQYVAPQMQSISALLGAFGDGAAVDPRWGGGVRNLVAKRDINGAVLQWEVEPTLAAPLPPPAMGDGALETLPALEGRLCLFSTARGGPGQGSSLAATKGLITLGRVEPRTWHSLLEGACFLLGMGRPLAGPSALEAMARGALFVNPEFPPVGRRRSAGKPPFETAPNLRGFSSQNPGAAALGPEPHDPGLPRACNVSMADDGRLDVPSLIACVRRSLLHARCQVDTTVPLVARGGQDAGRSQRFSGHGPNPWFSREALKNRTRRLLPEL</sequence>
<dbReference type="UniPathway" id="UPA00378"/>
<gene>
    <name evidence="3" type="ORF">CROE0942_LOCUS5254</name>
</gene>
<evidence type="ECO:0000256" key="1">
    <source>
        <dbReference type="SAM" id="MobiDB-lite"/>
    </source>
</evidence>
<name>A0A7S0PB83_CAFRO</name>
<feature type="region of interest" description="Disordered" evidence="1">
    <location>
        <begin position="84"/>
        <end position="137"/>
    </location>
</feature>
<evidence type="ECO:0000313" key="3">
    <source>
        <dbReference type="EMBL" id="CAD8560899.1"/>
    </source>
</evidence>
<organism evidence="3">
    <name type="scientific">Cafeteria roenbergensis</name>
    <name type="common">Marine flagellate</name>
    <dbReference type="NCBI Taxonomy" id="33653"/>
    <lineage>
        <taxon>Eukaryota</taxon>
        <taxon>Sar</taxon>
        <taxon>Stramenopiles</taxon>
        <taxon>Bigyra</taxon>
        <taxon>Opalozoa</taxon>
        <taxon>Bicosoecida</taxon>
        <taxon>Cafeteriaceae</taxon>
        <taxon>Cafeteria</taxon>
    </lineage>
</organism>
<feature type="region of interest" description="Disordered" evidence="1">
    <location>
        <begin position="215"/>
        <end position="252"/>
    </location>
</feature>
<protein>
    <recommendedName>
        <fullName evidence="2">Glycosyltransferase family 18 catalytic domain-containing protein</fullName>
    </recommendedName>
</protein>